<dbReference type="Pfam" id="PF03266">
    <property type="entry name" value="NTPase_1"/>
    <property type="match status" value="1"/>
</dbReference>
<reference evidence="4" key="1">
    <citation type="journal article" date="2020" name="mSystems">
        <title>Genome- and Community-Level Interaction Insights into Carbon Utilization and Element Cycling Functions of Hydrothermarchaeota in Hydrothermal Sediment.</title>
        <authorList>
            <person name="Zhou Z."/>
            <person name="Liu Y."/>
            <person name="Xu W."/>
            <person name="Pan J."/>
            <person name="Luo Z.H."/>
            <person name="Li M."/>
        </authorList>
    </citation>
    <scope>NUCLEOTIDE SEQUENCE [LARGE SCALE GENOMIC DNA]</scope>
    <source>
        <strain evidence="4">SpSt-776</strain>
    </source>
</reference>
<evidence type="ECO:0000256" key="2">
    <source>
        <dbReference type="ARBA" id="ARBA00022801"/>
    </source>
</evidence>
<sequence length="178" mass="19590">MSFPARLTPPLRLLLTGPPRCGKTTVVRRVVAIFPGRAAGFYTQEVREHGRRVGFEIVTLDGDRAWLSHVDFGGPYRVGKYGVYLENLHRVALPAMEPRPGVDLIVVDEVGKMECLSPRFVAAMESLWEAPVSLLVTVAQKGGGFIQRIKEKPHALLLPVTPGNRDALPGQILAMLTR</sequence>
<gene>
    <name evidence="4" type="ORF">ENV62_01605</name>
</gene>
<dbReference type="PANTHER" id="PTHR43146">
    <property type="entry name" value="CANCER-RELATED NUCLEOSIDE-TRIPHOSPHATASE"/>
    <property type="match status" value="1"/>
</dbReference>
<dbReference type="GO" id="GO:0017111">
    <property type="term" value="F:ribonucleoside triphosphate phosphatase activity"/>
    <property type="evidence" value="ECO:0007669"/>
    <property type="project" value="InterPro"/>
</dbReference>
<accession>A0A7C3SJ89</accession>
<name>A0A7C3SJ89_9BACT</name>
<evidence type="ECO:0000256" key="1">
    <source>
        <dbReference type="ARBA" id="ARBA00022741"/>
    </source>
</evidence>
<dbReference type="PANTHER" id="PTHR43146:SF1">
    <property type="entry name" value="CANCER-RELATED NUCLEOSIDE-TRIPHOSPHATASE"/>
    <property type="match status" value="1"/>
</dbReference>
<dbReference type="InterPro" id="IPR004948">
    <property type="entry name" value="Nuc-triphosphatase_THEP1"/>
</dbReference>
<keyword evidence="3" id="KW-0067">ATP-binding</keyword>
<dbReference type="SUPFAM" id="SSF52540">
    <property type="entry name" value="P-loop containing nucleoside triphosphate hydrolases"/>
    <property type="match status" value="1"/>
</dbReference>
<keyword evidence="2" id="KW-0378">Hydrolase</keyword>
<proteinExistence type="predicted"/>
<dbReference type="InterPro" id="IPR027417">
    <property type="entry name" value="P-loop_NTPase"/>
</dbReference>
<evidence type="ECO:0000256" key="3">
    <source>
        <dbReference type="ARBA" id="ARBA00022840"/>
    </source>
</evidence>
<keyword evidence="1" id="KW-0547">Nucleotide-binding</keyword>
<protein>
    <submittedName>
        <fullName evidence="4">AAA family ATPase</fullName>
    </submittedName>
</protein>
<comment type="caution">
    <text evidence="4">The sequence shown here is derived from an EMBL/GenBank/DDBJ whole genome shotgun (WGS) entry which is preliminary data.</text>
</comment>
<dbReference type="AlphaFoldDB" id="A0A7C3SJ89"/>
<dbReference type="Gene3D" id="3.40.50.300">
    <property type="entry name" value="P-loop containing nucleotide triphosphate hydrolases"/>
    <property type="match status" value="1"/>
</dbReference>
<organism evidence="4">
    <name type="scientific">Desulfobacca acetoxidans</name>
    <dbReference type="NCBI Taxonomy" id="60893"/>
    <lineage>
        <taxon>Bacteria</taxon>
        <taxon>Pseudomonadati</taxon>
        <taxon>Thermodesulfobacteriota</taxon>
        <taxon>Desulfobaccia</taxon>
        <taxon>Desulfobaccales</taxon>
        <taxon>Desulfobaccaceae</taxon>
        <taxon>Desulfobacca</taxon>
    </lineage>
</organism>
<dbReference type="GO" id="GO:0005524">
    <property type="term" value="F:ATP binding"/>
    <property type="evidence" value="ECO:0007669"/>
    <property type="project" value="UniProtKB-KW"/>
</dbReference>
<dbReference type="EMBL" id="DTHB01000016">
    <property type="protein sequence ID" value="HGB13925.1"/>
    <property type="molecule type" value="Genomic_DNA"/>
</dbReference>
<evidence type="ECO:0000313" key="4">
    <source>
        <dbReference type="EMBL" id="HGB13925.1"/>
    </source>
</evidence>